<comment type="caution">
    <text evidence="1">The sequence shown here is derived from an EMBL/GenBank/DDBJ whole genome shotgun (WGS) entry which is preliminary data.</text>
</comment>
<dbReference type="Proteomes" id="UP001185028">
    <property type="component" value="Unassembled WGS sequence"/>
</dbReference>
<evidence type="ECO:0000313" key="2">
    <source>
        <dbReference type="Proteomes" id="UP001185028"/>
    </source>
</evidence>
<proteinExistence type="predicted"/>
<protein>
    <submittedName>
        <fullName evidence="1">Uncharacterized protein</fullName>
    </submittedName>
</protein>
<gene>
    <name evidence="1" type="ORF">JOC58_000889</name>
</gene>
<accession>A0ABU1IV03</accession>
<organism evidence="1 2">
    <name type="scientific">Paenibacillus hunanensis</name>
    <dbReference type="NCBI Taxonomy" id="539262"/>
    <lineage>
        <taxon>Bacteria</taxon>
        <taxon>Bacillati</taxon>
        <taxon>Bacillota</taxon>
        <taxon>Bacilli</taxon>
        <taxon>Bacillales</taxon>
        <taxon>Paenibacillaceae</taxon>
        <taxon>Paenibacillus</taxon>
    </lineage>
</organism>
<dbReference type="EMBL" id="JAVDQH010000003">
    <property type="protein sequence ID" value="MDR6243004.1"/>
    <property type="molecule type" value="Genomic_DNA"/>
</dbReference>
<keyword evidence="2" id="KW-1185">Reference proteome</keyword>
<reference evidence="1 2" key="1">
    <citation type="submission" date="2023-07" db="EMBL/GenBank/DDBJ databases">
        <title>Genomic Encyclopedia of Type Strains, Phase IV (KMG-IV): sequencing the most valuable type-strain genomes for metagenomic binning, comparative biology and taxonomic classification.</title>
        <authorList>
            <person name="Goeker M."/>
        </authorList>
    </citation>
    <scope>NUCLEOTIDE SEQUENCE [LARGE SCALE GENOMIC DNA]</scope>
    <source>
        <strain evidence="1 2">DSM 22170</strain>
    </source>
</reference>
<name>A0ABU1IV03_9BACL</name>
<dbReference type="RefSeq" id="WP_188775525.1">
    <property type="nucleotide sequence ID" value="NZ_BMMB01000004.1"/>
</dbReference>
<evidence type="ECO:0000313" key="1">
    <source>
        <dbReference type="EMBL" id="MDR6243004.1"/>
    </source>
</evidence>
<sequence>MNEEFLQELHRVGREDEWHYKLMMQGIRRTLAARKSEGIFRRYLRTIRKNTTGGWY</sequence>